<evidence type="ECO:0000313" key="8">
    <source>
        <dbReference type="Proteomes" id="UP000095284"/>
    </source>
</evidence>
<dbReference type="PANTHER" id="PTHR22834:SF20">
    <property type="entry name" value="SH3 DOMAIN-CONTAINING PROTEIN"/>
    <property type="match status" value="1"/>
</dbReference>
<dbReference type="InterPro" id="IPR027267">
    <property type="entry name" value="AH/BAR_dom_sf"/>
</dbReference>
<dbReference type="eggNOG" id="KOG3519">
    <property type="taxonomic scope" value="Eukaryota"/>
</dbReference>
<dbReference type="PROSITE" id="PS50002">
    <property type="entry name" value="SH3"/>
    <property type="match status" value="4"/>
</dbReference>
<feature type="region of interest" description="Disordered" evidence="3">
    <location>
        <begin position="382"/>
        <end position="410"/>
    </location>
</feature>
<dbReference type="EMBL" id="CAJFDI010000004">
    <property type="protein sequence ID" value="CAD5226158.1"/>
    <property type="molecule type" value="Genomic_DNA"/>
</dbReference>
<feature type="domain" description="SH3" evidence="4">
    <location>
        <begin position="292"/>
        <end position="353"/>
    </location>
</feature>
<dbReference type="EMBL" id="CAJFCV020000004">
    <property type="protein sequence ID" value="CAG9115494.1"/>
    <property type="molecule type" value="Genomic_DNA"/>
</dbReference>
<evidence type="ECO:0000259" key="4">
    <source>
        <dbReference type="PROSITE" id="PS50002"/>
    </source>
</evidence>
<proteinExistence type="predicted"/>
<feature type="domain" description="SH3" evidence="4">
    <location>
        <begin position="201"/>
        <end position="264"/>
    </location>
</feature>
<dbReference type="SMR" id="A0A1I7RHQ4"/>
<feature type="region of interest" description="Disordered" evidence="3">
    <location>
        <begin position="1234"/>
        <end position="1256"/>
    </location>
</feature>
<dbReference type="Pfam" id="PF00621">
    <property type="entry name" value="RhoGEF"/>
    <property type="match status" value="1"/>
</dbReference>
<feature type="region of interest" description="Disordered" evidence="3">
    <location>
        <begin position="1053"/>
        <end position="1082"/>
    </location>
</feature>
<dbReference type="SUPFAM" id="SSF48065">
    <property type="entry name" value="DBL homology domain (DH-domain)"/>
    <property type="match status" value="1"/>
</dbReference>
<dbReference type="Gene3D" id="2.30.30.40">
    <property type="entry name" value="SH3 Domains"/>
    <property type="match status" value="5"/>
</dbReference>
<dbReference type="PANTHER" id="PTHR22834">
    <property type="entry name" value="NUCLEAR FUSION PROTEIN FUS2"/>
    <property type="match status" value="1"/>
</dbReference>
<evidence type="ECO:0000259" key="5">
    <source>
        <dbReference type="PROSITE" id="PS50010"/>
    </source>
</evidence>
<evidence type="ECO:0000313" key="6">
    <source>
        <dbReference type="EMBL" id="CAD5226158.1"/>
    </source>
</evidence>
<feature type="compositionally biased region" description="Polar residues" evidence="3">
    <location>
        <begin position="1186"/>
        <end position="1210"/>
    </location>
</feature>
<dbReference type="Proteomes" id="UP000582659">
    <property type="component" value="Unassembled WGS sequence"/>
</dbReference>
<dbReference type="SUPFAM" id="SSF50044">
    <property type="entry name" value="SH3-domain"/>
    <property type="match status" value="5"/>
</dbReference>
<reference evidence="10" key="1">
    <citation type="submission" date="2016-11" db="UniProtKB">
        <authorList>
            <consortium name="WormBaseParasite"/>
        </authorList>
    </citation>
    <scope>IDENTIFICATION</scope>
</reference>
<feature type="compositionally biased region" description="Pro residues" evidence="3">
    <location>
        <begin position="1237"/>
        <end position="1250"/>
    </location>
</feature>
<dbReference type="PROSITE" id="PS50010">
    <property type="entry name" value="DH_2"/>
    <property type="match status" value="1"/>
</dbReference>
<reference evidence="7" key="2">
    <citation type="submission" date="2020-08" db="EMBL/GenBank/DDBJ databases">
        <authorList>
            <person name="Kikuchi T."/>
        </authorList>
    </citation>
    <scope>NUCLEOTIDE SEQUENCE</scope>
    <source>
        <strain evidence="6">Ka4C1</strain>
    </source>
</reference>
<dbReference type="GO" id="GO:0005085">
    <property type="term" value="F:guanyl-nucleotide exchange factor activity"/>
    <property type="evidence" value="ECO:0007669"/>
    <property type="project" value="InterPro"/>
</dbReference>
<evidence type="ECO:0000313" key="10">
    <source>
        <dbReference type="WBParaSite" id="BXY_0023300.1"/>
    </source>
</evidence>
<dbReference type="InterPro" id="IPR000219">
    <property type="entry name" value="DH_dom"/>
</dbReference>
<dbReference type="Proteomes" id="UP000659654">
    <property type="component" value="Unassembled WGS sequence"/>
</dbReference>
<dbReference type="Gene3D" id="1.20.900.10">
    <property type="entry name" value="Dbl homology (DH) domain"/>
    <property type="match status" value="1"/>
</dbReference>
<name>A0A1I7RHQ4_BURXY</name>
<dbReference type="OrthoDB" id="27823at2759"/>
<evidence type="ECO:0000256" key="3">
    <source>
        <dbReference type="SAM" id="MobiDB-lite"/>
    </source>
</evidence>
<dbReference type="PRINTS" id="PR00452">
    <property type="entry name" value="SH3DOMAIN"/>
</dbReference>
<organism evidence="8 10">
    <name type="scientific">Bursaphelenchus xylophilus</name>
    <name type="common">Pinewood nematode worm</name>
    <name type="synonym">Aphelenchoides xylophilus</name>
    <dbReference type="NCBI Taxonomy" id="6326"/>
    <lineage>
        <taxon>Eukaryota</taxon>
        <taxon>Metazoa</taxon>
        <taxon>Ecdysozoa</taxon>
        <taxon>Nematoda</taxon>
        <taxon>Chromadorea</taxon>
        <taxon>Rhabditida</taxon>
        <taxon>Tylenchina</taxon>
        <taxon>Tylenchomorpha</taxon>
        <taxon>Aphelenchoidea</taxon>
        <taxon>Aphelenchoididae</taxon>
        <taxon>Bursaphelenchus</taxon>
    </lineage>
</organism>
<evidence type="ECO:0000313" key="7">
    <source>
        <dbReference type="EMBL" id="CAG9115494.1"/>
    </source>
</evidence>
<dbReference type="Pfam" id="PF07653">
    <property type="entry name" value="SH3_2"/>
    <property type="match status" value="2"/>
</dbReference>
<dbReference type="Proteomes" id="UP000095284">
    <property type="component" value="Unplaced"/>
</dbReference>
<dbReference type="InterPro" id="IPR001452">
    <property type="entry name" value="SH3_domain"/>
</dbReference>
<keyword evidence="1 2" id="KW-0728">SH3 domain</keyword>
<dbReference type="InterPro" id="IPR051492">
    <property type="entry name" value="Dynamin-Rho_GEF"/>
</dbReference>
<evidence type="ECO:0000256" key="1">
    <source>
        <dbReference type="ARBA" id="ARBA00022443"/>
    </source>
</evidence>
<feature type="domain" description="SH3" evidence="4">
    <location>
        <begin position="1261"/>
        <end position="1328"/>
    </location>
</feature>
<evidence type="ECO:0000313" key="9">
    <source>
        <dbReference type="Proteomes" id="UP000659654"/>
    </source>
</evidence>
<accession>A0A1I7RHQ4</accession>
<dbReference type="eggNOG" id="KOG2995">
    <property type="taxonomic scope" value="Eukaryota"/>
</dbReference>
<keyword evidence="9" id="KW-1185">Reference proteome</keyword>
<feature type="domain" description="DH" evidence="5">
    <location>
        <begin position="491"/>
        <end position="672"/>
    </location>
</feature>
<dbReference type="InterPro" id="IPR035899">
    <property type="entry name" value="DBL_dom_sf"/>
</dbReference>
<gene>
    <name evidence="6" type="ORF">BXYJ_LOCUS8905</name>
</gene>
<evidence type="ECO:0000256" key="2">
    <source>
        <dbReference type="PROSITE-ProRule" id="PRU00192"/>
    </source>
</evidence>
<dbReference type="Pfam" id="PF00018">
    <property type="entry name" value="SH3_1"/>
    <property type="match status" value="1"/>
</dbReference>
<dbReference type="SMART" id="SM00325">
    <property type="entry name" value="RhoGEF"/>
    <property type="match status" value="1"/>
</dbReference>
<dbReference type="WBParaSite" id="BXY_0023300.1">
    <property type="protein sequence ID" value="BXY_0023300.1"/>
    <property type="gene ID" value="BXY_0023300"/>
</dbReference>
<dbReference type="GO" id="GO:0005737">
    <property type="term" value="C:cytoplasm"/>
    <property type="evidence" value="ECO:0007669"/>
    <property type="project" value="TreeGrafter"/>
</dbReference>
<feature type="domain" description="SH3" evidence="4">
    <location>
        <begin position="133"/>
        <end position="191"/>
    </location>
</feature>
<dbReference type="InterPro" id="IPR036028">
    <property type="entry name" value="SH3-like_dom_sf"/>
</dbReference>
<dbReference type="Gene3D" id="1.20.1270.60">
    <property type="entry name" value="Arfaptin homology (AH) domain/BAR domain"/>
    <property type="match status" value="1"/>
</dbReference>
<dbReference type="SUPFAM" id="SSF103657">
    <property type="entry name" value="BAR/IMD domain-like"/>
    <property type="match status" value="1"/>
</dbReference>
<feature type="region of interest" description="Disordered" evidence="3">
    <location>
        <begin position="429"/>
        <end position="460"/>
    </location>
</feature>
<dbReference type="SMART" id="SM00326">
    <property type="entry name" value="SH3"/>
    <property type="match status" value="5"/>
</dbReference>
<feature type="region of interest" description="Disordered" evidence="3">
    <location>
        <begin position="1169"/>
        <end position="1215"/>
    </location>
</feature>
<protein>
    <submittedName>
        <fullName evidence="6">(pine wood nematode) hypothetical protein</fullName>
    </submittedName>
</protein>
<sequence>MAKEYYGRVIQTDGTLFIDEVVLVSQNGGDLCNCERLDGNKHAIAEKNLTKIVIPRNFIEVRVAFAAFDCPESQGDLQFPAFALIGVVERIDNNWAKGQIFLDNGKCIGIEGMFPLNYTYPLKRLESSFEPEVGCSECEVVSDFEPLDDEIRLRKGEIVKVLRSSDDWAEVRTADGREGKCPQRFLAPITSRERTSSRISPSEPLCRAIFDFDADYEGELSLKEGQIVKLVKKWNADWYEGEYEMDGVTKKGVFPSNHVEIVVDIEGSSPVNASDAEIESKRFGVSDYSEPDTIGFATVLYDFQARFQDELSVQAGFSVRIIELPDSEWARCFNPMTFETGLIPQTFLQIFLDDETELNTQDIQIPSVDCFNGSSRVSDYSWETPFSTNMEDPKKDSGNVSLNSDQERQEDAKALVDPEFDQLFGLKPIKHAPPERPPPPQVASNGRKAVRTAPPPPSLPTPTFEQFPTSFSSSLSTFPTTPSTPVDWRIQFMKVVEELLASETNYNLELHAWEECIKSSNRLSEQRKCVLINGFPMLKDLSQRLIRLISNEMDKPVEKQSYGLLFMDLREKISKTYAYHFRCVEEMAQIVENKNDGELQRALKECLEEMNKMGVFVFDVPTAVARPIQRVLKYPLFINELLKILPLTHVDHPKLLEANKQMAQLVSKMNESKRKKELMIKYSDSKKDTITDKLSKINLHTFVKKSNRFKYRIASSMGLTSKPDPEFSVMVSELDSAERRLCKFLYHVQVYRARLTFMIKKYIGRNTVEKNKAFSYMEDGLRKEFNSYLKRVGTLLKEHMRAIQNAIVIPSQQLQKCEYAKLIEKRCDKLADFELAKAAARPFEEIEKKRCEFEALNQHMKNNLPKIWMSINDKVRKMTELMVDLDLTFFARVEEVIKMIPSKLSRFSLTDFTNFVDPGGQRLMNLQKFLLLPSEKHKDKRQRKSFREVFAENKRHMEKEYSLRPQNDRERDALIKMLKAQNRIPDLRKVICDYSSPRMLLKKGDIVVIIKFENGFCHCDNSVNTDKVPLNILIPFDDFNNYSSVPMTSELEPVRTVRPPVSLPTEDKGHAKPVRQKSQNLIDLDAVTPPAQNRPSVDEILDFSAPVKMPAAVPTQVTRNSVAPPLPARGSTTSPLELVMYEKEPTRSGNGTGPSFADLAAQSRPFQRSDNESFLNDQPVDPFASFSPTPNSSISPSYQIPQRNQLNRTPLPNPVPIISPRNEKNADPIYDTVPASALPPAPHRIAPAPPIKKRPTDLGLDNKKVFVCEFDFSPSSDDSNQLRIRENEKVLLLRDSDEVGNSEWYLVQKPGDLSKGYVPGVYLREATQTELLAI</sequence>